<evidence type="ECO:0000313" key="2">
    <source>
        <dbReference type="Proteomes" id="UP000248857"/>
    </source>
</evidence>
<accession>A0A2W1JJH8</accession>
<dbReference type="Proteomes" id="UP000248857">
    <property type="component" value="Unassembled WGS sequence"/>
</dbReference>
<comment type="caution">
    <text evidence="1">The sequence shown here is derived from an EMBL/GenBank/DDBJ whole genome shotgun (WGS) entry which is preliminary data.</text>
</comment>
<name>A0A2W1JJH8_9CYAN</name>
<protein>
    <submittedName>
        <fullName evidence="1">Uncharacterized protein</fullName>
    </submittedName>
</protein>
<proteinExistence type="predicted"/>
<evidence type="ECO:0000313" key="1">
    <source>
        <dbReference type="EMBL" id="PZD70414.1"/>
    </source>
</evidence>
<organism evidence="1 2">
    <name type="scientific">Acaryochloris thomasi RCC1774</name>
    <dbReference type="NCBI Taxonomy" id="1764569"/>
    <lineage>
        <taxon>Bacteria</taxon>
        <taxon>Bacillati</taxon>
        <taxon>Cyanobacteriota</taxon>
        <taxon>Cyanophyceae</taxon>
        <taxon>Acaryochloridales</taxon>
        <taxon>Acaryochloridaceae</taxon>
        <taxon>Acaryochloris</taxon>
        <taxon>Acaryochloris thomasi</taxon>
    </lineage>
</organism>
<sequence>MKTVTGIVLLPLTLSYIVGLPAITAETPCYYREQTYPHGTRLGAYICNCGTWEPIQ</sequence>
<reference evidence="1 2" key="1">
    <citation type="journal article" date="2018" name="Sci. Rep.">
        <title>A novel species of the marine cyanobacterium Acaryochloris with a unique pigment content and lifestyle.</title>
        <authorList>
            <person name="Partensky F."/>
            <person name="Six C."/>
            <person name="Ratin M."/>
            <person name="Garczarek L."/>
            <person name="Vaulot D."/>
            <person name="Probert I."/>
            <person name="Calteau A."/>
            <person name="Gourvil P."/>
            <person name="Marie D."/>
            <person name="Grebert T."/>
            <person name="Bouchier C."/>
            <person name="Le Panse S."/>
            <person name="Gachenot M."/>
            <person name="Rodriguez F."/>
            <person name="Garrido J.L."/>
        </authorList>
    </citation>
    <scope>NUCLEOTIDE SEQUENCE [LARGE SCALE GENOMIC DNA]</scope>
    <source>
        <strain evidence="1 2">RCC1774</strain>
    </source>
</reference>
<dbReference type="AlphaFoldDB" id="A0A2W1JJH8"/>
<dbReference type="EMBL" id="PQWO01000039">
    <property type="protein sequence ID" value="PZD70414.1"/>
    <property type="molecule type" value="Genomic_DNA"/>
</dbReference>
<keyword evidence="2" id="KW-1185">Reference proteome</keyword>
<gene>
    <name evidence="1" type="ORF">C1752_13140</name>
</gene>